<dbReference type="Pfam" id="PF13884">
    <property type="entry name" value="Peptidase_S74"/>
    <property type="match status" value="1"/>
</dbReference>
<accession>A0ABV6YNH5</accession>
<comment type="caution">
    <text evidence="2">The sequence shown here is derived from an EMBL/GenBank/DDBJ whole genome shotgun (WGS) entry which is preliminary data.</text>
</comment>
<dbReference type="Proteomes" id="UP001594288">
    <property type="component" value="Unassembled WGS sequence"/>
</dbReference>
<sequence length="925" mass="96005">MSIMRTGLVISCVLLILTLIVTGSPSAENPRKINYQGKLTDSGTGSPLAGSHEATFRIYDDLGAGSLLWSESQTLSADSGGIFSVILGSVTPIDVSFGGPAWLEVEVDGEILSPRREMVSVPFAFHAMNSDSLGGAPANFYWTAATDGPGSGLDADMVDGLGSGAFSDTGHVHDGRYYTQDSLSTDGTLNDAANPVAWTKLKGVPGGLADGVDDVGGLGDGHSLDAADGIPVDAVYVDNEGSVGIGTSSPSKRLHLIGDNSGILIEAGTSDPEIMLSGEGESPSDAWKLYKETGTGEFRIMRDVDRVTIGYGTGNVGIGMTTASERLDVVGSINLSEYLKFGTTTVLSVDGPSNTFVGEGAGVNTAGPLGQKNTFVGSVAGYLNSAGSGNVFVGDSSGYSNTDGSGNVFVGGSAGNSNSTGSYNTFLGALAGEASNDADGNTFLGASAGLKTIDGGYNTFVGEGAGGFNEGGENNTYVGQAAGSWNDSGSRNTFLGTWAGGGNHGDGNVFLGYRAGVDESGSDKLYIANGPDPGNVLIYGDFSTGNLGFGTLDPERRLHISSPTSSFGMMFLENSNAGSNEASLGFKPGSDATGADIWVAGVGSWGETGDFVIGKAEPKVVIRPGGEMGIGETEPRSDLTIGSNIPGTSPDAGIPSLTLGNAGGGSVITLGSAAQNYVSMSWYHDQYCRVLSTHGIRFGVGFYGPGSYTDVVIDPDGRVGIGTEDPDRDLHIVGNNPRILLEAGDVSPEINFKHFMDASSDVWAIYKDGPTEDLRFYQGGDKIWIRGGTGNVGIGVDPGANKLYVNGLACGTSSWAICSDLKFKRDIRDVARAIDKVMSLRGVSFLWRTEEHADKNFDSGRHYGVIAQETERVLPEVVRQGNDGERLVAYSEIVPVLVEAIKTQQKTIEALEERIAGLESRADTE</sequence>
<dbReference type="PROSITE" id="PS51688">
    <property type="entry name" value="ICA"/>
    <property type="match status" value="1"/>
</dbReference>
<evidence type="ECO:0000313" key="2">
    <source>
        <dbReference type="EMBL" id="MFC1799619.1"/>
    </source>
</evidence>
<dbReference type="EMBL" id="JBHPEI010000017">
    <property type="protein sequence ID" value="MFC1799619.1"/>
    <property type="molecule type" value="Genomic_DNA"/>
</dbReference>
<evidence type="ECO:0000313" key="3">
    <source>
        <dbReference type="Proteomes" id="UP001594288"/>
    </source>
</evidence>
<feature type="domain" description="Peptidase S74" evidence="1">
    <location>
        <begin position="819"/>
        <end position="915"/>
    </location>
</feature>
<evidence type="ECO:0000259" key="1">
    <source>
        <dbReference type="PROSITE" id="PS51688"/>
    </source>
</evidence>
<reference evidence="2 3" key="1">
    <citation type="submission" date="2024-09" db="EMBL/GenBank/DDBJ databases">
        <authorList>
            <person name="D'Angelo T."/>
        </authorList>
    </citation>
    <scope>NUCLEOTIDE SEQUENCE [LARGE SCALE GENOMIC DNA]</scope>
    <source>
        <strain evidence="2">SAG AM-311-F02</strain>
    </source>
</reference>
<name>A0ABV6YNH5_UNCEI</name>
<proteinExistence type="predicted"/>
<gene>
    <name evidence="2" type="ORF">ACFL2Z_01750</name>
</gene>
<protein>
    <submittedName>
        <fullName evidence="2">Tail fiber domain-containing protein</fullName>
    </submittedName>
</protein>
<organism evidence="2 3">
    <name type="scientific">Eiseniibacteriota bacterium</name>
    <dbReference type="NCBI Taxonomy" id="2212470"/>
    <lineage>
        <taxon>Bacteria</taxon>
        <taxon>Candidatus Eiseniibacteriota</taxon>
    </lineage>
</organism>
<dbReference type="InterPro" id="IPR030392">
    <property type="entry name" value="S74_ICA"/>
</dbReference>
<keyword evidence="3" id="KW-1185">Reference proteome</keyword>